<feature type="binding site" evidence="9">
    <location>
        <position position="246"/>
    </location>
    <ligand>
        <name>glycerol</name>
        <dbReference type="ChEBI" id="CHEBI:17754"/>
    </ligand>
</feature>
<proteinExistence type="inferred from homology"/>
<dbReference type="PROSITE" id="PS00933">
    <property type="entry name" value="FGGY_KINASES_1"/>
    <property type="match status" value="1"/>
</dbReference>
<dbReference type="PANTHER" id="PTHR10196:SF69">
    <property type="entry name" value="GLYCEROL KINASE"/>
    <property type="match status" value="1"/>
</dbReference>
<feature type="binding site" evidence="9">
    <location>
        <position position="267"/>
    </location>
    <ligand>
        <name>ATP</name>
        <dbReference type="ChEBI" id="CHEBI:30616"/>
    </ligand>
</feature>
<feature type="binding site" evidence="9">
    <location>
        <position position="16"/>
    </location>
    <ligand>
        <name>ADP</name>
        <dbReference type="ChEBI" id="CHEBI:456216"/>
    </ligand>
</feature>
<dbReference type="InterPro" id="IPR005999">
    <property type="entry name" value="Glycerol_kin"/>
</dbReference>
<evidence type="ECO:0000256" key="3">
    <source>
        <dbReference type="ARBA" id="ARBA00022679"/>
    </source>
</evidence>
<keyword evidence="4 9" id="KW-0547">Nucleotide-binding</keyword>
<feature type="binding site" evidence="9">
    <location>
        <position position="311"/>
    </location>
    <ligand>
        <name>ATP</name>
        <dbReference type="ChEBI" id="CHEBI:30616"/>
    </ligand>
</feature>
<keyword evidence="5 9" id="KW-0418">Kinase</keyword>
<evidence type="ECO:0000259" key="12">
    <source>
        <dbReference type="Pfam" id="PF02782"/>
    </source>
</evidence>
<evidence type="ECO:0000256" key="5">
    <source>
        <dbReference type="ARBA" id="ARBA00022777"/>
    </source>
</evidence>
<comment type="catalytic activity">
    <reaction evidence="8 9">
        <text>glycerol + ATP = sn-glycerol 3-phosphate + ADP + H(+)</text>
        <dbReference type="Rhea" id="RHEA:21644"/>
        <dbReference type="ChEBI" id="CHEBI:15378"/>
        <dbReference type="ChEBI" id="CHEBI:17754"/>
        <dbReference type="ChEBI" id="CHEBI:30616"/>
        <dbReference type="ChEBI" id="CHEBI:57597"/>
        <dbReference type="ChEBI" id="CHEBI:456216"/>
        <dbReference type="EC" id="2.7.1.30"/>
    </reaction>
</comment>
<feature type="binding site" evidence="9">
    <location>
        <position position="412"/>
    </location>
    <ligand>
        <name>ATP</name>
        <dbReference type="ChEBI" id="CHEBI:30616"/>
    </ligand>
</feature>
<feature type="binding site" evidence="9">
    <location>
        <position position="12"/>
    </location>
    <ligand>
        <name>ADP</name>
        <dbReference type="ChEBI" id="CHEBI:456216"/>
    </ligand>
</feature>
<dbReference type="Gene3D" id="3.30.420.40">
    <property type="match status" value="2"/>
</dbReference>
<evidence type="ECO:0000256" key="8">
    <source>
        <dbReference type="ARBA" id="ARBA00052101"/>
    </source>
</evidence>
<dbReference type="HAMAP" id="MF_00186">
    <property type="entry name" value="Glycerol_kin"/>
    <property type="match status" value="1"/>
</dbReference>
<name>A0A9Y1BKQ5_9ARCH</name>
<feature type="binding site" evidence="9">
    <location>
        <position position="412"/>
    </location>
    <ligand>
        <name>ADP</name>
        <dbReference type="ChEBI" id="CHEBI:456216"/>
    </ligand>
</feature>
<dbReference type="NCBIfam" id="NF000756">
    <property type="entry name" value="PRK00047.1"/>
    <property type="match status" value="1"/>
</dbReference>
<dbReference type="PIRSF" id="PIRSF000538">
    <property type="entry name" value="GlpK"/>
    <property type="match status" value="1"/>
</dbReference>
<dbReference type="EC" id="2.7.1.30" evidence="9"/>
<evidence type="ECO:0000256" key="9">
    <source>
        <dbReference type="HAMAP-Rule" id="MF_00186"/>
    </source>
</evidence>
<dbReference type="Proteomes" id="UP001201020">
    <property type="component" value="Chromosome"/>
</dbReference>
<protein>
    <recommendedName>
        <fullName evidence="9">Glycerol kinase</fullName>
        <ecNumber evidence="9">2.7.1.30</ecNumber>
    </recommendedName>
    <alternativeName>
        <fullName evidence="9">ATP:glycerol 3-phosphotransferase</fullName>
    </alternativeName>
    <alternativeName>
        <fullName evidence="9">Glycerokinase</fullName>
        <shortName evidence="9">GK</shortName>
    </alternativeName>
</protein>
<comment type="pathway">
    <text evidence="1 9">Polyol metabolism; glycerol degradation via glycerol kinase pathway; sn-glycerol 3-phosphate from glycerol: step 1/1.</text>
</comment>
<dbReference type="InterPro" id="IPR000577">
    <property type="entry name" value="Carb_kinase_FGGY"/>
</dbReference>
<feature type="binding site" evidence="9">
    <location>
        <position position="83"/>
    </location>
    <ligand>
        <name>sn-glycerol 3-phosphate</name>
        <dbReference type="ChEBI" id="CHEBI:57597"/>
    </ligand>
</feature>
<feature type="binding site" evidence="9">
    <location>
        <position position="82"/>
    </location>
    <ligand>
        <name>glycerol</name>
        <dbReference type="ChEBI" id="CHEBI:17754"/>
    </ligand>
</feature>
<dbReference type="InterPro" id="IPR018484">
    <property type="entry name" value="FGGY_N"/>
</dbReference>
<dbReference type="GO" id="GO:0019563">
    <property type="term" value="P:glycerol catabolic process"/>
    <property type="evidence" value="ECO:0007669"/>
    <property type="project" value="UniProtKB-UniRule"/>
</dbReference>
<dbReference type="CDD" id="cd07769">
    <property type="entry name" value="ASKHA_NBD_FGGY_GK"/>
    <property type="match status" value="1"/>
</dbReference>
<feature type="binding site" evidence="9">
    <location>
        <position position="82"/>
    </location>
    <ligand>
        <name>sn-glycerol 3-phosphate</name>
        <dbReference type="ChEBI" id="CHEBI:57597"/>
    </ligand>
</feature>
<gene>
    <name evidence="9 13" type="primary">glpK</name>
    <name evidence="13" type="ORF">K9W45_13395</name>
</gene>
<dbReference type="InterPro" id="IPR018483">
    <property type="entry name" value="Carb_kinase_FGGY_CS"/>
</dbReference>
<evidence type="ECO:0000256" key="10">
    <source>
        <dbReference type="RuleBase" id="RU003733"/>
    </source>
</evidence>
<dbReference type="GO" id="GO:0005829">
    <property type="term" value="C:cytosol"/>
    <property type="evidence" value="ECO:0007669"/>
    <property type="project" value="TreeGrafter"/>
</dbReference>
<evidence type="ECO:0000259" key="11">
    <source>
        <dbReference type="Pfam" id="PF00370"/>
    </source>
</evidence>
<evidence type="ECO:0000256" key="6">
    <source>
        <dbReference type="ARBA" id="ARBA00022798"/>
    </source>
</evidence>
<keyword evidence="7 9" id="KW-0067">ATP-binding</keyword>
<feature type="binding site" evidence="9">
    <location>
        <position position="245"/>
    </location>
    <ligand>
        <name>glycerol</name>
        <dbReference type="ChEBI" id="CHEBI:17754"/>
    </ligand>
</feature>
<keyword evidence="3 9" id="KW-0808">Transferase</keyword>
<feature type="binding site" evidence="9">
    <location>
        <position position="12"/>
    </location>
    <ligand>
        <name>sn-glycerol 3-phosphate</name>
        <dbReference type="ChEBI" id="CHEBI:57597"/>
    </ligand>
</feature>
<evidence type="ECO:0000256" key="7">
    <source>
        <dbReference type="ARBA" id="ARBA00022840"/>
    </source>
</evidence>
<evidence type="ECO:0000256" key="2">
    <source>
        <dbReference type="ARBA" id="ARBA00009156"/>
    </source>
</evidence>
<dbReference type="PANTHER" id="PTHR10196">
    <property type="entry name" value="SUGAR KINASE"/>
    <property type="match status" value="1"/>
</dbReference>
<reference evidence="13" key="1">
    <citation type="journal article" date="2022" name="Nat. Microbiol.">
        <title>Unique mobile elements and scalable gene flow at the prokaryote-eukaryote boundary revealed by circularized Asgard archaea genomes.</title>
        <authorList>
            <person name="Wu F."/>
            <person name="Speth D.R."/>
            <person name="Philosof A."/>
            <person name="Cremiere A."/>
            <person name="Narayanan A."/>
            <person name="Barco R.A."/>
            <person name="Connon S.A."/>
            <person name="Amend J.P."/>
            <person name="Antoshechkin I.A."/>
            <person name="Orphan V.J."/>
        </authorList>
    </citation>
    <scope>NUCLEOTIDE SEQUENCE</scope>
    <source>
        <strain evidence="13">PM71</strain>
    </source>
</reference>
<feature type="binding site" evidence="9">
    <location>
        <position position="133"/>
    </location>
    <ligand>
        <name>sn-glycerol 3-phosphate</name>
        <dbReference type="ChEBI" id="CHEBI:57597"/>
    </ligand>
</feature>
<comment type="function">
    <text evidence="9">Key enzyme in the regulation of glycerol uptake and metabolism. Catalyzes the phosphorylation of glycerol to yield sn-glycerol 3-phosphate.</text>
</comment>
<comment type="caution">
    <text evidence="9">Lacks conserved residue(s) required for the propagation of feature annotation.</text>
</comment>
<dbReference type="InterPro" id="IPR018485">
    <property type="entry name" value="FGGY_C"/>
</dbReference>
<dbReference type="EMBL" id="CP084166">
    <property type="protein sequence ID" value="UJG40818.1"/>
    <property type="molecule type" value="Genomic_DNA"/>
</dbReference>
<dbReference type="InterPro" id="IPR043129">
    <property type="entry name" value="ATPase_NBD"/>
</dbReference>
<feature type="binding site" evidence="9">
    <location>
        <position position="245"/>
    </location>
    <ligand>
        <name>sn-glycerol 3-phosphate</name>
        <dbReference type="ChEBI" id="CHEBI:57597"/>
    </ligand>
</feature>
<feature type="domain" description="Carbohydrate kinase FGGY C-terminal" evidence="12">
    <location>
        <begin position="262"/>
        <end position="451"/>
    </location>
</feature>
<keyword evidence="6 9" id="KW-0319">Glycerol metabolism</keyword>
<dbReference type="FunFam" id="3.30.420.40:FF:000007">
    <property type="entry name" value="Glycerol kinase"/>
    <property type="match status" value="1"/>
</dbReference>
<organism evidence="13">
    <name type="scientific">Candidatus Heimdallarchaeum aukensis</name>
    <dbReference type="NCBI Taxonomy" id="2876573"/>
    <lineage>
        <taxon>Archaea</taxon>
        <taxon>Promethearchaeati</taxon>
        <taxon>Candidatus Heimdallarchaeota</taxon>
        <taxon>Candidatus Heimdallarchaeia (ex Rinke et al. 2021) (nom. nud.)</taxon>
        <taxon>Candidatus Heimdallarchaeales</taxon>
        <taxon>Candidatus Heimdallarchaeaceae</taxon>
        <taxon>Candidatus Heimdallarchaeum</taxon>
    </lineage>
</organism>
<dbReference type="AlphaFoldDB" id="A0A9Y1BKQ5"/>
<feature type="binding site" evidence="9">
    <location>
        <position position="267"/>
    </location>
    <ligand>
        <name>ADP</name>
        <dbReference type="ChEBI" id="CHEBI:456216"/>
    </ligand>
</feature>
<feature type="binding site" evidence="9">
    <location>
        <position position="12"/>
    </location>
    <ligand>
        <name>ATP</name>
        <dbReference type="ChEBI" id="CHEBI:30616"/>
    </ligand>
</feature>
<comment type="similarity">
    <text evidence="2 9 10">Belongs to the FGGY kinase family.</text>
</comment>
<sequence>MNNYILAIDQGTTGTRAIIFNKKGLEVSNSYLEHQQIFPNEGWVEHNPEEILKNSLKVIIDAVNKEKIDFSQISAIGITNQRETIVVWDKENGKPLYNAIVWQCRRTANFCEDLRKDYSELFKEKTGLVLDPYFSGTKIKWLIENVPKVRDKLNSGKLQIGTIDSWLIYNLTGNHVTDYSNASRTLLMNIHKGTWDDELIETIGLPEDIIYALPDIKPSSDKNTYGETKKDLFSVSIPVSGAAGDQQAALFGQTCFQPGSVKNTYGTGNFLLQNTGEDIVFSKNGLLSTIAWKLDNDNITYALEGSVFITGALLNWLKNKIGILPDVKQTTEVMNRTPTTEGVYLVPAFVGLGAPYWDSFARGIIIGLTQATTSNHIIRAALESIVFQSQDVIDAMKKDSGKDIPVLRVDGGVTNCDPLLQFQSDISQTVVQRPLVKETTALGAAYLAGLAVEYWENLTDIEKNFSIDIEFTPHLDADKKDKMLEKWHEAVKRSKSWIK</sequence>
<dbReference type="NCBIfam" id="TIGR01311">
    <property type="entry name" value="glycerol_kin"/>
    <property type="match status" value="1"/>
</dbReference>
<feature type="binding site" evidence="9">
    <location>
        <position position="133"/>
    </location>
    <ligand>
        <name>glycerol</name>
        <dbReference type="ChEBI" id="CHEBI:17754"/>
    </ligand>
</feature>
<dbReference type="SUPFAM" id="SSF53067">
    <property type="entry name" value="Actin-like ATPase domain"/>
    <property type="match status" value="2"/>
</dbReference>
<dbReference type="GO" id="GO:0006072">
    <property type="term" value="P:glycerol-3-phosphate metabolic process"/>
    <property type="evidence" value="ECO:0007669"/>
    <property type="project" value="InterPro"/>
</dbReference>
<dbReference type="GO" id="GO:0004370">
    <property type="term" value="F:glycerol kinase activity"/>
    <property type="evidence" value="ECO:0007669"/>
    <property type="project" value="UniProtKB-UniRule"/>
</dbReference>
<feature type="binding site" evidence="9">
    <location>
        <position position="13"/>
    </location>
    <ligand>
        <name>ATP</name>
        <dbReference type="ChEBI" id="CHEBI:30616"/>
    </ligand>
</feature>
<dbReference type="GO" id="GO:0005524">
    <property type="term" value="F:ATP binding"/>
    <property type="evidence" value="ECO:0007669"/>
    <property type="project" value="UniProtKB-UniRule"/>
</dbReference>
<feature type="binding site" evidence="9">
    <location>
        <position position="83"/>
    </location>
    <ligand>
        <name>glycerol</name>
        <dbReference type="ChEBI" id="CHEBI:17754"/>
    </ligand>
</feature>
<evidence type="ECO:0000313" key="13">
    <source>
        <dbReference type="EMBL" id="UJG40818.1"/>
    </source>
</evidence>
<evidence type="ECO:0000256" key="1">
    <source>
        <dbReference type="ARBA" id="ARBA00005190"/>
    </source>
</evidence>
<accession>A0A9Y1BKQ5</accession>
<dbReference type="Pfam" id="PF00370">
    <property type="entry name" value="FGGY_N"/>
    <property type="match status" value="1"/>
</dbReference>
<dbReference type="FunFam" id="3.30.420.40:FF:000008">
    <property type="entry name" value="Glycerol kinase"/>
    <property type="match status" value="1"/>
</dbReference>
<feature type="domain" description="Carbohydrate kinase FGGY N-terminal" evidence="11">
    <location>
        <begin position="4"/>
        <end position="252"/>
    </location>
</feature>
<dbReference type="PROSITE" id="PS00445">
    <property type="entry name" value="FGGY_KINASES_2"/>
    <property type="match status" value="1"/>
</dbReference>
<evidence type="ECO:0000256" key="4">
    <source>
        <dbReference type="ARBA" id="ARBA00022741"/>
    </source>
</evidence>
<feature type="binding site" evidence="9">
    <location>
        <position position="311"/>
    </location>
    <ligand>
        <name>ADP</name>
        <dbReference type="ChEBI" id="CHEBI:456216"/>
    </ligand>
</feature>
<dbReference type="Pfam" id="PF02782">
    <property type="entry name" value="FGGY_C"/>
    <property type="match status" value="1"/>
</dbReference>